<evidence type="ECO:0008006" key="6">
    <source>
        <dbReference type="Google" id="ProtNLM"/>
    </source>
</evidence>
<name>A0ABD0J2Y9_9CAEN</name>
<proteinExistence type="predicted"/>
<protein>
    <recommendedName>
        <fullName evidence="6">Ankyrin repeat protein</fullName>
    </recommendedName>
</protein>
<keyword evidence="2" id="KW-0040">ANK repeat</keyword>
<dbReference type="SUPFAM" id="SSF48403">
    <property type="entry name" value="Ankyrin repeat"/>
    <property type="match status" value="2"/>
</dbReference>
<keyword evidence="1" id="KW-0677">Repeat</keyword>
<evidence type="ECO:0000313" key="5">
    <source>
        <dbReference type="Proteomes" id="UP001519460"/>
    </source>
</evidence>
<feature type="compositionally biased region" description="Polar residues" evidence="3">
    <location>
        <begin position="182"/>
        <end position="195"/>
    </location>
</feature>
<reference evidence="4 5" key="1">
    <citation type="journal article" date="2023" name="Sci. Data">
        <title>Genome assembly of the Korean intertidal mud-creeper Batillaria attramentaria.</title>
        <authorList>
            <person name="Patra A.K."/>
            <person name="Ho P.T."/>
            <person name="Jun S."/>
            <person name="Lee S.J."/>
            <person name="Kim Y."/>
            <person name="Won Y.J."/>
        </authorList>
    </citation>
    <scope>NUCLEOTIDE SEQUENCE [LARGE SCALE GENOMIC DNA]</scope>
    <source>
        <strain evidence="4">Wonlab-2016</strain>
    </source>
</reference>
<dbReference type="PANTHER" id="PTHR24198:SF165">
    <property type="entry name" value="ANKYRIN REPEAT-CONTAINING PROTEIN-RELATED"/>
    <property type="match status" value="1"/>
</dbReference>
<comment type="caution">
    <text evidence="4">The sequence shown here is derived from an EMBL/GenBank/DDBJ whole genome shotgun (WGS) entry which is preliminary data.</text>
</comment>
<organism evidence="4 5">
    <name type="scientific">Batillaria attramentaria</name>
    <dbReference type="NCBI Taxonomy" id="370345"/>
    <lineage>
        <taxon>Eukaryota</taxon>
        <taxon>Metazoa</taxon>
        <taxon>Spiralia</taxon>
        <taxon>Lophotrochozoa</taxon>
        <taxon>Mollusca</taxon>
        <taxon>Gastropoda</taxon>
        <taxon>Caenogastropoda</taxon>
        <taxon>Sorbeoconcha</taxon>
        <taxon>Cerithioidea</taxon>
        <taxon>Batillariidae</taxon>
        <taxon>Batillaria</taxon>
    </lineage>
</organism>
<dbReference type="InterPro" id="IPR036770">
    <property type="entry name" value="Ankyrin_rpt-contain_sf"/>
</dbReference>
<dbReference type="SMART" id="SM00248">
    <property type="entry name" value="ANK"/>
    <property type="match status" value="5"/>
</dbReference>
<evidence type="ECO:0000256" key="1">
    <source>
        <dbReference type="ARBA" id="ARBA00022737"/>
    </source>
</evidence>
<dbReference type="Gene3D" id="1.25.40.20">
    <property type="entry name" value="Ankyrin repeat-containing domain"/>
    <property type="match status" value="2"/>
</dbReference>
<feature type="compositionally biased region" description="Polar residues" evidence="3">
    <location>
        <begin position="147"/>
        <end position="172"/>
    </location>
</feature>
<dbReference type="InterPro" id="IPR002110">
    <property type="entry name" value="Ankyrin_rpt"/>
</dbReference>
<dbReference type="EMBL" id="JACVVK020000691">
    <property type="protein sequence ID" value="KAK7455719.1"/>
    <property type="molecule type" value="Genomic_DNA"/>
</dbReference>
<dbReference type="PANTHER" id="PTHR24198">
    <property type="entry name" value="ANKYRIN REPEAT AND PROTEIN KINASE DOMAIN-CONTAINING PROTEIN"/>
    <property type="match status" value="1"/>
</dbReference>
<evidence type="ECO:0000256" key="2">
    <source>
        <dbReference type="ARBA" id="ARBA00023043"/>
    </source>
</evidence>
<dbReference type="Proteomes" id="UP001519460">
    <property type="component" value="Unassembled WGS sequence"/>
</dbReference>
<gene>
    <name evidence="4" type="ORF">BaRGS_00039459</name>
</gene>
<evidence type="ECO:0000256" key="3">
    <source>
        <dbReference type="SAM" id="MobiDB-lite"/>
    </source>
</evidence>
<accession>A0ABD0J2Y9</accession>
<evidence type="ECO:0000313" key="4">
    <source>
        <dbReference type="EMBL" id="KAK7455719.1"/>
    </source>
</evidence>
<sequence length="652" mass="73230">MFSQDAERIDKHLRRFKKALSEGEEPRKLEALMGMLKKEEFTGWTDHLGFDAMHHAIIFNNAEAVDQLLKLGYFARPYEPAVSPYTHLAARLGHRTVLNVLVNYRPDDFRVAKQPLVLPPASAFRTKEDDVKPIVFTAAGTISGVTQSVSRPTSAVSKSSVRTQNETSSKSGRGQKVGKSGATIQESATRPQSKGSPDKERRPSLEGSVKNFEAEPKPLLKTPLEVAAGARHVDCVKLLLDMCVLRNNPDAPCKGYLTLAALVDCPASMKLLLKTQETFENDRMAKKQDRQRAEDFKNAVEICVQRACPQCLDLLLADKSVDLKGIFKGINFYHVLYTFSASYGKGAYGRLPEATRVLINRGHDVQAKVPPRTYPLYTLITHSFVYHEYPFTEFYMECMKLLLENGADPNFDEVQFEKHILQQKGIKFAAGRNAYSSALHCLMETVEAYASLLSSPALAVKFVEDCAEILVRHSANIEKVGRIGDSRSELQGNVLHQYAKSSVLIGVDRSIIRMILRYGAEPGVKIRGKYAINVYFDTLFEALALCTVIDTNRKYEKESHAIMNCLCDLMTPAQVKDAHNDFTRTHCKATSEQVKPYVRMVGAELKRRSKIVRPLRGLTAWHVWKLCNKRPEVVRMLPVSVELKTVIMPLYD</sequence>
<keyword evidence="5" id="KW-1185">Reference proteome</keyword>
<dbReference type="AlphaFoldDB" id="A0ABD0J2Y9"/>
<feature type="region of interest" description="Disordered" evidence="3">
    <location>
        <begin position="147"/>
        <end position="214"/>
    </location>
</feature>